<evidence type="ECO:0000313" key="1">
    <source>
        <dbReference type="EMBL" id="TRL38015.1"/>
    </source>
</evidence>
<evidence type="ECO:0000313" key="2">
    <source>
        <dbReference type="Proteomes" id="UP000316801"/>
    </source>
</evidence>
<dbReference type="EMBL" id="VJMG01000036">
    <property type="protein sequence ID" value="TRL38015.1"/>
    <property type="molecule type" value="Genomic_DNA"/>
</dbReference>
<name>A0A549T829_9HYPH</name>
<reference evidence="1 2" key="1">
    <citation type="submission" date="2019-07" db="EMBL/GenBank/DDBJ databases">
        <title>Ln-dependent methylotrophs.</title>
        <authorList>
            <person name="Tani A."/>
        </authorList>
    </citation>
    <scope>NUCLEOTIDE SEQUENCE [LARGE SCALE GENOMIC DNA]</scope>
    <source>
        <strain evidence="1 2">SM12</strain>
    </source>
</reference>
<keyword evidence="2" id="KW-1185">Reference proteome</keyword>
<dbReference type="InterPro" id="IPR009363">
    <property type="entry name" value="Phage_Mu_Gp16"/>
</dbReference>
<accession>A0A549T829</accession>
<dbReference type="Proteomes" id="UP000316801">
    <property type="component" value="Unassembled WGS sequence"/>
</dbReference>
<dbReference type="AlphaFoldDB" id="A0A549T829"/>
<proteinExistence type="predicted"/>
<gene>
    <name evidence="1" type="ORF">FNA46_13475</name>
</gene>
<comment type="caution">
    <text evidence="1">The sequence shown here is derived from an EMBL/GenBank/DDBJ whole genome shotgun (WGS) entry which is preliminary data.</text>
</comment>
<dbReference type="RefSeq" id="WP_143125727.1">
    <property type="nucleotide sequence ID" value="NZ_VJMG01000036.1"/>
</dbReference>
<sequence>MTSSLASLHIAKKQFGLDDETYRAKLAHITGKTSARDMTEAERQTVLSAFHNEGFTPPAGKPSKVLVGRYAKKLQALWIAAHNLDLVRDRRDAALLAFVKRQTGIDHTRFLHYADDAAKVIEALKGWLKREASVMYGNTNGQDWLRLDGAKVAWAQWRILHPKATLLDRGGFDTEVFSHSATKGMLTQLTAKDWQSVNNAFGRRIRARRTDEAAS</sequence>
<protein>
    <submittedName>
        <fullName evidence="1">Regulatory protein GemA</fullName>
    </submittedName>
</protein>
<organism evidence="1 2">
    <name type="scientific">Rhizobium straminoryzae</name>
    <dbReference type="NCBI Taxonomy" id="1387186"/>
    <lineage>
        <taxon>Bacteria</taxon>
        <taxon>Pseudomonadati</taxon>
        <taxon>Pseudomonadota</taxon>
        <taxon>Alphaproteobacteria</taxon>
        <taxon>Hyphomicrobiales</taxon>
        <taxon>Rhizobiaceae</taxon>
        <taxon>Rhizobium/Agrobacterium group</taxon>
        <taxon>Rhizobium</taxon>
    </lineage>
</organism>
<dbReference type="Pfam" id="PF06252">
    <property type="entry name" value="GemA"/>
    <property type="match status" value="1"/>
</dbReference>